<dbReference type="AlphaFoldDB" id="A0A1B3ZED7"/>
<gene>
    <name evidence="1" type="ORF">AWL63_19180</name>
</gene>
<evidence type="ECO:0000313" key="2">
    <source>
        <dbReference type="Proteomes" id="UP000094256"/>
    </source>
</evidence>
<accession>A0A1B3ZED7</accession>
<evidence type="ECO:0000313" key="1">
    <source>
        <dbReference type="EMBL" id="AOH85753.1"/>
    </source>
</evidence>
<keyword evidence="2" id="KW-1185">Reference proteome</keyword>
<dbReference type="KEGG" id="span:AWL63_19180"/>
<dbReference type="STRING" id="1560345.AWL63_19180"/>
<dbReference type="Proteomes" id="UP000094256">
    <property type="component" value="Chromosome"/>
</dbReference>
<organism evidence="1 2">
    <name type="scientific">Sphingomonas panacis</name>
    <dbReference type="NCBI Taxonomy" id="1560345"/>
    <lineage>
        <taxon>Bacteria</taxon>
        <taxon>Pseudomonadati</taxon>
        <taxon>Pseudomonadota</taxon>
        <taxon>Alphaproteobacteria</taxon>
        <taxon>Sphingomonadales</taxon>
        <taxon>Sphingomonadaceae</taxon>
        <taxon>Sphingomonas</taxon>
    </lineage>
</organism>
<proteinExistence type="predicted"/>
<dbReference type="RefSeq" id="WP_069206282.1">
    <property type="nucleotide sequence ID" value="NZ_CP014168.1"/>
</dbReference>
<name>A0A1B3ZED7_9SPHN</name>
<protein>
    <submittedName>
        <fullName evidence="1">Uncharacterized protein</fullName>
    </submittedName>
</protein>
<sequence>MPALTPGAYLKMRRCAARLSVADVAARIATVPRLAEHALVELIELIEADAAPASFATIVVFNNVYPFDIAVLAALERISLGADLAPPRLCRVCACSDHDPCFGRTVFGPCFWVEDDLCSFCAAPPARSATG</sequence>
<dbReference type="EMBL" id="CP014168">
    <property type="protein sequence ID" value="AOH85753.1"/>
    <property type="molecule type" value="Genomic_DNA"/>
</dbReference>
<reference evidence="1 2" key="1">
    <citation type="submission" date="2016-01" db="EMBL/GenBank/DDBJ databases">
        <title>Complete genome and mega plasmid sequence of Sphingomonas panacis DCY99 elicits systemic resistance in rice to Xanthomonas oryzae.</title>
        <authorList>
            <person name="Kim Y.J."/>
            <person name="Yang D.C."/>
            <person name="Sing P."/>
        </authorList>
    </citation>
    <scope>NUCLEOTIDE SEQUENCE [LARGE SCALE GENOMIC DNA]</scope>
    <source>
        <strain evidence="1 2">DCY99</strain>
    </source>
</reference>